<protein>
    <recommendedName>
        <fullName evidence="8">Pentatricopeptide repeat-containing protein</fullName>
    </recommendedName>
</protein>
<keyword evidence="7" id="KW-1185">Reference proteome</keyword>
<feature type="repeat" description="PPR" evidence="2">
    <location>
        <begin position="442"/>
        <end position="476"/>
    </location>
</feature>
<dbReference type="PANTHER" id="PTHR47926:SF342">
    <property type="entry name" value="TETRATRICOPEPTIDE-LIKE HELICAL DOMAIN-CONTAINING PROTEIN-RELATED"/>
    <property type="match status" value="1"/>
</dbReference>
<dbReference type="Pfam" id="PF23403">
    <property type="entry name" value="LTI65_LTI78_N"/>
    <property type="match status" value="1"/>
</dbReference>
<dbReference type="InterPro" id="IPR002885">
    <property type="entry name" value="PPR_rpt"/>
</dbReference>
<dbReference type="EMBL" id="SDRB02013263">
    <property type="protein sequence ID" value="THF95442.1"/>
    <property type="molecule type" value="Genomic_DNA"/>
</dbReference>
<evidence type="ECO:0000256" key="3">
    <source>
        <dbReference type="SAM" id="MobiDB-lite"/>
    </source>
</evidence>
<dbReference type="InterPro" id="IPR057059">
    <property type="entry name" value="LTI65/LTI78_PGEED"/>
</dbReference>
<keyword evidence="1" id="KW-0677">Repeat</keyword>
<dbReference type="FunFam" id="1.25.40.10:FF:001093">
    <property type="entry name" value="Pentatricopeptide repeat-containing protein At2g34400"/>
    <property type="match status" value="1"/>
</dbReference>
<feature type="domain" description="LTI65/LTI78 PGEED repeat" evidence="4">
    <location>
        <begin position="866"/>
        <end position="889"/>
    </location>
</feature>
<dbReference type="Pfam" id="PF23399">
    <property type="entry name" value="LTI65_PGEED"/>
    <property type="match status" value="1"/>
</dbReference>
<reference evidence="6 7" key="1">
    <citation type="journal article" date="2018" name="Proc. Natl. Acad. Sci. U.S.A.">
        <title>Draft genome sequence of Camellia sinensis var. sinensis provides insights into the evolution of the tea genome and tea quality.</title>
        <authorList>
            <person name="Wei C."/>
            <person name="Yang H."/>
            <person name="Wang S."/>
            <person name="Zhao J."/>
            <person name="Liu C."/>
            <person name="Gao L."/>
            <person name="Xia E."/>
            <person name="Lu Y."/>
            <person name="Tai Y."/>
            <person name="She G."/>
            <person name="Sun J."/>
            <person name="Cao H."/>
            <person name="Tong W."/>
            <person name="Gao Q."/>
            <person name="Li Y."/>
            <person name="Deng W."/>
            <person name="Jiang X."/>
            <person name="Wang W."/>
            <person name="Chen Q."/>
            <person name="Zhang S."/>
            <person name="Li H."/>
            <person name="Wu J."/>
            <person name="Wang P."/>
            <person name="Li P."/>
            <person name="Shi C."/>
            <person name="Zheng F."/>
            <person name="Jian J."/>
            <person name="Huang B."/>
            <person name="Shan D."/>
            <person name="Shi M."/>
            <person name="Fang C."/>
            <person name="Yue Y."/>
            <person name="Li F."/>
            <person name="Li D."/>
            <person name="Wei S."/>
            <person name="Han B."/>
            <person name="Jiang C."/>
            <person name="Yin Y."/>
            <person name="Xia T."/>
            <person name="Zhang Z."/>
            <person name="Bennetzen J.L."/>
            <person name="Zhao S."/>
            <person name="Wan X."/>
        </authorList>
    </citation>
    <scope>NUCLEOTIDE SEQUENCE [LARGE SCALE GENOMIC DNA]</scope>
    <source>
        <strain evidence="7">cv. Shuchazao</strain>
        <tissue evidence="6">Leaf</tissue>
    </source>
</reference>
<dbReference type="InterPro" id="IPR011990">
    <property type="entry name" value="TPR-like_helical_dom_sf"/>
</dbReference>
<evidence type="ECO:0000259" key="4">
    <source>
        <dbReference type="Pfam" id="PF23399"/>
    </source>
</evidence>
<name>A0A4S4CZU8_CAMSN</name>
<dbReference type="PANTHER" id="PTHR47926">
    <property type="entry name" value="PENTATRICOPEPTIDE REPEAT-CONTAINING PROTEIN"/>
    <property type="match status" value="1"/>
</dbReference>
<accession>A0A4S4CZU8</accession>
<evidence type="ECO:0000259" key="5">
    <source>
        <dbReference type="Pfam" id="PF23403"/>
    </source>
</evidence>
<dbReference type="PROSITE" id="PS51375">
    <property type="entry name" value="PPR"/>
    <property type="match status" value="4"/>
</dbReference>
<feature type="repeat" description="PPR" evidence="2">
    <location>
        <begin position="239"/>
        <end position="273"/>
    </location>
</feature>
<dbReference type="NCBIfam" id="TIGR00756">
    <property type="entry name" value="PPR"/>
    <property type="match status" value="4"/>
</dbReference>
<comment type="caution">
    <text evidence="6">The sequence shown here is derived from an EMBL/GenBank/DDBJ whole genome shotgun (WGS) entry which is preliminary data.</text>
</comment>
<proteinExistence type="predicted"/>
<feature type="compositionally biased region" description="Basic and acidic residues" evidence="3">
    <location>
        <begin position="670"/>
        <end position="696"/>
    </location>
</feature>
<evidence type="ECO:0000313" key="6">
    <source>
        <dbReference type="EMBL" id="THF95442.1"/>
    </source>
</evidence>
<dbReference type="FunFam" id="1.25.40.10:FF:000285">
    <property type="entry name" value="Pentatricopeptide repeat-containing protein, chloroplastic"/>
    <property type="match status" value="1"/>
</dbReference>
<feature type="repeat" description="PPR" evidence="2">
    <location>
        <begin position="341"/>
        <end position="375"/>
    </location>
</feature>
<dbReference type="Pfam" id="PF01535">
    <property type="entry name" value="PPR"/>
    <property type="match status" value="2"/>
</dbReference>
<feature type="region of interest" description="Disordered" evidence="3">
    <location>
        <begin position="910"/>
        <end position="951"/>
    </location>
</feature>
<evidence type="ECO:0000313" key="7">
    <source>
        <dbReference type="Proteomes" id="UP000306102"/>
    </source>
</evidence>
<feature type="region of interest" description="Disordered" evidence="3">
    <location>
        <begin position="661"/>
        <end position="740"/>
    </location>
</feature>
<evidence type="ECO:0000256" key="1">
    <source>
        <dbReference type="ARBA" id="ARBA00022737"/>
    </source>
</evidence>
<feature type="repeat" description="PPR" evidence="2">
    <location>
        <begin position="138"/>
        <end position="172"/>
    </location>
</feature>
<organism evidence="6 7">
    <name type="scientific">Camellia sinensis var. sinensis</name>
    <name type="common">China tea</name>
    <dbReference type="NCBI Taxonomy" id="542762"/>
    <lineage>
        <taxon>Eukaryota</taxon>
        <taxon>Viridiplantae</taxon>
        <taxon>Streptophyta</taxon>
        <taxon>Embryophyta</taxon>
        <taxon>Tracheophyta</taxon>
        <taxon>Spermatophyta</taxon>
        <taxon>Magnoliopsida</taxon>
        <taxon>eudicotyledons</taxon>
        <taxon>Gunneridae</taxon>
        <taxon>Pentapetalae</taxon>
        <taxon>asterids</taxon>
        <taxon>Ericales</taxon>
        <taxon>Theaceae</taxon>
        <taxon>Camellia</taxon>
    </lineage>
</organism>
<evidence type="ECO:0008006" key="8">
    <source>
        <dbReference type="Google" id="ProtNLM"/>
    </source>
</evidence>
<dbReference type="InterPro" id="IPR046960">
    <property type="entry name" value="PPR_At4g14850-like_plant"/>
</dbReference>
<feature type="domain" description="LTI65/LTI78 N-terminal" evidence="5">
    <location>
        <begin position="681"/>
        <end position="748"/>
    </location>
</feature>
<dbReference type="FunFam" id="1.25.40.10:FF:000073">
    <property type="entry name" value="Pentatricopeptide repeat-containing protein chloroplastic"/>
    <property type="match status" value="1"/>
</dbReference>
<feature type="compositionally biased region" description="Acidic residues" evidence="3">
    <location>
        <begin position="723"/>
        <end position="738"/>
    </location>
</feature>
<gene>
    <name evidence="6" type="ORF">TEA_003040</name>
</gene>
<dbReference type="InterPro" id="IPR056605">
    <property type="entry name" value="LTI65_LTI78_N"/>
</dbReference>
<feature type="compositionally biased region" description="Polar residues" evidence="3">
    <location>
        <begin position="915"/>
        <end position="926"/>
    </location>
</feature>
<evidence type="ECO:0000256" key="2">
    <source>
        <dbReference type="PROSITE-ProRule" id="PRU00708"/>
    </source>
</evidence>
<dbReference type="Gene3D" id="1.25.40.10">
    <property type="entry name" value="Tetratricopeptide repeat domain"/>
    <property type="match status" value="4"/>
</dbReference>
<dbReference type="GO" id="GO:0009451">
    <property type="term" value="P:RNA modification"/>
    <property type="evidence" value="ECO:0007669"/>
    <property type="project" value="InterPro"/>
</dbReference>
<feature type="region of interest" description="Disordered" evidence="3">
    <location>
        <begin position="876"/>
        <end position="898"/>
    </location>
</feature>
<dbReference type="Pfam" id="PF13041">
    <property type="entry name" value="PPR_2"/>
    <property type="match status" value="4"/>
</dbReference>
<dbReference type="AlphaFoldDB" id="A0A4S4CZU8"/>
<dbReference type="SUPFAM" id="SSF48452">
    <property type="entry name" value="TPR-like"/>
    <property type="match status" value="1"/>
</dbReference>
<dbReference type="Proteomes" id="UP000306102">
    <property type="component" value="Unassembled WGS sequence"/>
</dbReference>
<sequence length="951" mass="106071">MRFRFPTFHLRCTLENASKTTNHKFSRALTTHFHQDDFFSSNGQISCYGEDIPNPVDPNLLAQLQQHGSVHTPYILNKLISFCAKSSLFYMGIQAHSIVIKMGFNSNVYINSALVDMYGKCGFISCAQQLFDEMCHRNVVTWNSLMSAYLHTQYPEMAIELFLEMFKGKMFPTPISISTALVGCVQLEDGELGVQMHCFCLKSGFCFNAVVCTGLIDMYSKCLTIDASRRVFNEMPDKNVVTWTSLVTGYAQNRQPDEAMILVREMLRLGVKSSYVTYNILLSSFHCPDDLDHCKQVHCCIIREGLESDMYLTVTLVTVYSECSRSLEDFYRICSTITIWDQVSWNAVISGFSNLGDGRDALICFSKMRQAGIIVDFFTFTSILRATGIISALEVGKQVHCLVIKTRYASNVCVQNAIVSMYARCGKIDNAKKAFLSMKQYDLISWNSLLSGFAHHGYGREAVQMFEQMSKTGVKPDLTTFLAVLSACSHVGLLDKGLEYFDLMKSDESLQPLKLEHYACIVDLYGRAGYLHEAEAFINSMPIEPGPSVFKALLSACKVHGNTEIAVRSARKLVELCPSDPATYVLLASVLANEGYWDNAAETQPSFFYMVLALSMEHKKQNAYCAMAQMHAVRRIDTDESPQTPRACASPTFEQLVQGDASRYPSPTLGKEHGHKEYYVDHNKKSVLSKVKETAQKMRRSLNKKKHDEHEDSRPPSSGVIRDDDEDEEGNEDDEDPEYLGAPMYESELAPESYKETARQHPRAIPVVSEKHVLSGSVKHEMEQELEKQPLSPDKTITDAVFETIGPAYAAVSGATHTIASKIAGLTIAAPAGTVPTKCADSGTPKLVRVHEIREHGTAGANETWDKGVSVKEYGTHKLEPGEDERALSHPKKTQGDMVEKVREAVTSLLHNEESSQSITRPTNLTAPIPVSTYPQEVIEEENSGRKLQAN</sequence>
<dbReference type="GO" id="GO:0003723">
    <property type="term" value="F:RNA binding"/>
    <property type="evidence" value="ECO:0007669"/>
    <property type="project" value="InterPro"/>
</dbReference>